<dbReference type="InterPro" id="IPR040260">
    <property type="entry name" value="RFA2-like"/>
</dbReference>
<dbReference type="GO" id="GO:0000781">
    <property type="term" value="C:chromosome, telomeric region"/>
    <property type="evidence" value="ECO:0007669"/>
    <property type="project" value="UniProtKB-SubCell"/>
</dbReference>
<evidence type="ECO:0000256" key="2">
    <source>
        <dbReference type="ARBA" id="ARBA00004574"/>
    </source>
</evidence>
<keyword evidence="5" id="KW-0779">Telomere</keyword>
<keyword evidence="11" id="KW-1185">Reference proteome</keyword>
<comment type="subcellular location">
    <subcellularLocation>
        <location evidence="2">Chromosome</location>
        <location evidence="2">Telomere</location>
    </subcellularLocation>
    <subcellularLocation>
        <location evidence="1">Nucleus</location>
    </subcellularLocation>
</comment>
<evidence type="ECO:0000256" key="3">
    <source>
        <dbReference type="ARBA" id="ARBA00017411"/>
    </source>
</evidence>
<feature type="compositionally biased region" description="Basic and acidic residues" evidence="9">
    <location>
        <begin position="210"/>
        <end position="221"/>
    </location>
</feature>
<organism evidence="10 11">
    <name type="scientific">Acrodontium crateriforme</name>
    <dbReference type="NCBI Taxonomy" id="150365"/>
    <lineage>
        <taxon>Eukaryota</taxon>
        <taxon>Fungi</taxon>
        <taxon>Dikarya</taxon>
        <taxon>Ascomycota</taxon>
        <taxon>Pezizomycotina</taxon>
        <taxon>Dothideomycetes</taxon>
        <taxon>Dothideomycetidae</taxon>
        <taxon>Mycosphaerellales</taxon>
        <taxon>Teratosphaeriaceae</taxon>
        <taxon>Acrodontium</taxon>
    </lineage>
</organism>
<evidence type="ECO:0000313" key="11">
    <source>
        <dbReference type="Proteomes" id="UP001303373"/>
    </source>
</evidence>
<gene>
    <name evidence="10" type="ORF">R9X50_00309700</name>
</gene>
<dbReference type="GO" id="GO:0003677">
    <property type="term" value="F:DNA binding"/>
    <property type="evidence" value="ECO:0007669"/>
    <property type="project" value="UniProtKB-KW"/>
</dbReference>
<evidence type="ECO:0000256" key="8">
    <source>
        <dbReference type="ARBA" id="ARBA00030039"/>
    </source>
</evidence>
<keyword evidence="6" id="KW-0238">DNA-binding</keyword>
<evidence type="ECO:0000256" key="6">
    <source>
        <dbReference type="ARBA" id="ARBA00023125"/>
    </source>
</evidence>
<reference evidence="10 11" key="1">
    <citation type="submission" date="2023-11" db="EMBL/GenBank/DDBJ databases">
        <title>An acidophilic fungus is an integral part of prey digestion in a carnivorous sundew plant.</title>
        <authorList>
            <person name="Tsai I.J."/>
        </authorList>
    </citation>
    <scope>NUCLEOTIDE SEQUENCE [LARGE SCALE GENOMIC DNA]</scope>
    <source>
        <strain evidence="10">169a</strain>
    </source>
</reference>
<dbReference type="PANTHER" id="PTHR13989:SF33">
    <property type="entry name" value="CST COMPLEX SUBUNIT STN1"/>
    <property type="match status" value="1"/>
</dbReference>
<dbReference type="GO" id="GO:0005634">
    <property type="term" value="C:nucleus"/>
    <property type="evidence" value="ECO:0007669"/>
    <property type="project" value="UniProtKB-SubCell"/>
</dbReference>
<dbReference type="PANTHER" id="PTHR13989">
    <property type="entry name" value="REPLICATION PROTEIN A-RELATED"/>
    <property type="match status" value="1"/>
</dbReference>
<evidence type="ECO:0000256" key="9">
    <source>
        <dbReference type="SAM" id="MobiDB-lite"/>
    </source>
</evidence>
<feature type="region of interest" description="Disordered" evidence="9">
    <location>
        <begin position="210"/>
        <end position="235"/>
    </location>
</feature>
<proteinExistence type="predicted"/>
<dbReference type="InterPro" id="IPR012340">
    <property type="entry name" value="NA-bd_OB-fold"/>
</dbReference>
<sequence>MNIETDAGTAAHHIYPRRYFDASPTWFKWNRLFIADVHALRTERGFEIQNVYFCLNYPVQFVRLVGIVTGFDVIHDGLAIFMLDDGSGARIEVKIARRKQKPDDEAVYPSNTLVDNVDVHEHIGHRSICIDHTPISIGSIIRAKGTIGDYRGQRQINLKMAALVKDTNEETKAWMDTLQWKSSMFSTPWILTKEQQDAIDEQARKDVDLAKKKREWNSKQSEKRRKRDEKHELKRRAREIELNAGALIGSNVTKNPWN</sequence>
<feature type="compositionally biased region" description="Basic residues" evidence="9">
    <location>
        <begin position="222"/>
        <end position="235"/>
    </location>
</feature>
<evidence type="ECO:0000256" key="4">
    <source>
        <dbReference type="ARBA" id="ARBA00022454"/>
    </source>
</evidence>
<evidence type="ECO:0000313" key="10">
    <source>
        <dbReference type="EMBL" id="WPH00273.1"/>
    </source>
</evidence>
<keyword evidence="4" id="KW-0158">Chromosome</keyword>
<dbReference type="EMBL" id="CP138583">
    <property type="protein sequence ID" value="WPH00273.1"/>
    <property type="molecule type" value="Genomic_DNA"/>
</dbReference>
<name>A0AAQ3M2W7_9PEZI</name>
<evidence type="ECO:0000256" key="1">
    <source>
        <dbReference type="ARBA" id="ARBA00004123"/>
    </source>
</evidence>
<protein>
    <recommendedName>
        <fullName evidence="3">CST complex subunit STN1</fullName>
    </recommendedName>
    <alternativeName>
        <fullName evidence="8">Suppressor of cdc thirteen homolog</fullName>
    </alternativeName>
</protein>
<dbReference type="Gene3D" id="2.40.50.140">
    <property type="entry name" value="Nucleic acid-binding proteins"/>
    <property type="match status" value="1"/>
</dbReference>
<evidence type="ECO:0000256" key="5">
    <source>
        <dbReference type="ARBA" id="ARBA00022895"/>
    </source>
</evidence>
<dbReference type="AlphaFoldDB" id="A0AAQ3M2W7"/>
<evidence type="ECO:0000256" key="7">
    <source>
        <dbReference type="ARBA" id="ARBA00023242"/>
    </source>
</evidence>
<dbReference type="Proteomes" id="UP001303373">
    <property type="component" value="Chromosome 4"/>
</dbReference>
<accession>A0AAQ3M2W7</accession>
<dbReference type="SUPFAM" id="SSF50249">
    <property type="entry name" value="Nucleic acid-binding proteins"/>
    <property type="match status" value="1"/>
</dbReference>
<keyword evidence="7" id="KW-0539">Nucleus</keyword>